<dbReference type="HOGENOM" id="CLU_109242_0_0_7"/>
<dbReference type="AlphaFoldDB" id="Q30W24"/>
<dbReference type="GO" id="GO:0015716">
    <property type="term" value="P:organic phosphonate transport"/>
    <property type="evidence" value="ECO:0007669"/>
    <property type="project" value="InterPro"/>
</dbReference>
<sequence>MDQIPTETRQHWMSVLARAPLAELEAAWNSLPRRPEYALLRQPETGLAMVQARTNGSGAPFNMGEMTLTRCAVDVNGFAGHAYVAGRSSRHAELAAVFDGLLQDPEHTGTLTRTVILPLQQRIAATRRTQAAQAAATRVEFFTMVRGEDQP</sequence>
<dbReference type="GO" id="GO:0019634">
    <property type="term" value="P:organic phosphonate metabolic process"/>
    <property type="evidence" value="ECO:0007669"/>
    <property type="project" value="InterPro"/>
</dbReference>
<reference evidence="1 2" key="1">
    <citation type="journal article" date="2011" name="J. Bacteriol.">
        <title>Complete genome sequence and updated annotation of Desulfovibrio alaskensis G20.</title>
        <authorList>
            <person name="Hauser L.J."/>
            <person name="Land M.L."/>
            <person name="Brown S.D."/>
            <person name="Larimer F."/>
            <person name="Keller K.L."/>
            <person name="Rapp-Giles B.J."/>
            <person name="Price M.N."/>
            <person name="Lin M."/>
            <person name="Bruce D.C."/>
            <person name="Detter J.C."/>
            <person name="Tapia R."/>
            <person name="Han C.S."/>
            <person name="Goodwin L.A."/>
            <person name="Cheng J.F."/>
            <person name="Pitluck S."/>
            <person name="Copeland A."/>
            <person name="Lucas S."/>
            <person name="Nolan M."/>
            <person name="Lapidus A.L."/>
            <person name="Palumbo A.V."/>
            <person name="Wall J.D."/>
        </authorList>
    </citation>
    <scope>NUCLEOTIDE SEQUENCE [LARGE SCALE GENOMIC DNA]</scope>
    <source>
        <strain evidence="2">ATCC BAA 1058 / DSM 17464 / G20</strain>
    </source>
</reference>
<dbReference type="Pfam" id="PF06754">
    <property type="entry name" value="PhnG"/>
    <property type="match status" value="1"/>
</dbReference>
<dbReference type="EMBL" id="CP000112">
    <property type="protein sequence ID" value="ABB40122.1"/>
    <property type="molecule type" value="Genomic_DNA"/>
</dbReference>
<accession>Q30W24</accession>
<dbReference type="eggNOG" id="COG3624">
    <property type="taxonomic scope" value="Bacteria"/>
</dbReference>
<dbReference type="STRING" id="207559.Dde_3328"/>
<proteinExistence type="predicted"/>
<protein>
    <submittedName>
        <fullName evidence="1">Phosphonate C-P lyase system protein PhnG</fullName>
    </submittedName>
</protein>
<gene>
    <name evidence="1" type="ordered locus">Dde_3328</name>
</gene>
<evidence type="ECO:0000313" key="1">
    <source>
        <dbReference type="EMBL" id="ABB40122.1"/>
    </source>
</evidence>
<dbReference type="RefSeq" id="WP_011369054.1">
    <property type="nucleotide sequence ID" value="NC_007519.1"/>
</dbReference>
<dbReference type="InterPro" id="IPR009609">
    <property type="entry name" value="Phosphonate_metab_PhnG"/>
</dbReference>
<dbReference type="NCBIfam" id="TIGR03293">
    <property type="entry name" value="PhnG_redo"/>
    <property type="match status" value="1"/>
</dbReference>
<dbReference type="GO" id="GO:0016829">
    <property type="term" value="F:lyase activity"/>
    <property type="evidence" value="ECO:0007669"/>
    <property type="project" value="UniProtKB-KW"/>
</dbReference>
<keyword evidence="1" id="KW-0456">Lyase</keyword>
<name>Q30W24_OLEA2</name>
<keyword evidence="2" id="KW-1185">Reference proteome</keyword>
<dbReference type="KEGG" id="dde:Dde_3328"/>
<organism evidence="1 2">
    <name type="scientific">Oleidesulfovibrio alaskensis (strain ATCC BAA-1058 / DSM 17464 / G20)</name>
    <name type="common">Desulfovibrio alaskensis</name>
    <dbReference type="NCBI Taxonomy" id="207559"/>
    <lineage>
        <taxon>Bacteria</taxon>
        <taxon>Pseudomonadati</taxon>
        <taxon>Thermodesulfobacteriota</taxon>
        <taxon>Desulfovibrionia</taxon>
        <taxon>Desulfovibrionales</taxon>
        <taxon>Desulfovibrionaceae</taxon>
        <taxon>Oleidesulfovibrio</taxon>
    </lineage>
</organism>
<evidence type="ECO:0000313" key="2">
    <source>
        <dbReference type="Proteomes" id="UP000002710"/>
    </source>
</evidence>
<dbReference type="Proteomes" id="UP000002710">
    <property type="component" value="Chromosome"/>
</dbReference>